<dbReference type="GeneID" id="98070681"/>
<dbReference type="Pfam" id="PF12702">
    <property type="entry name" value="Lipocalin_3"/>
    <property type="match status" value="1"/>
</dbReference>
<dbReference type="eggNOG" id="ENOG50334JY">
    <property type="taxonomic scope" value="Bacteria"/>
</dbReference>
<protein>
    <recommendedName>
        <fullName evidence="1">Lipocalin-like domain-containing protein</fullName>
    </recommendedName>
</protein>
<dbReference type="PATRIC" id="fig|742817.3.peg.3154"/>
<dbReference type="InterPro" id="IPR024311">
    <property type="entry name" value="Lipocalin-like"/>
</dbReference>
<dbReference type="AlphaFoldDB" id="H1DL12"/>
<dbReference type="PROSITE" id="PS51257">
    <property type="entry name" value="PROKAR_LIPOPROTEIN"/>
    <property type="match status" value="1"/>
</dbReference>
<name>H1DL12_9BACT</name>
<feature type="domain" description="Lipocalin-like" evidence="1">
    <location>
        <begin position="100"/>
        <end position="189"/>
    </location>
</feature>
<dbReference type="Proteomes" id="UP000004892">
    <property type="component" value="Unassembled WGS sequence"/>
</dbReference>
<evidence type="ECO:0000259" key="1">
    <source>
        <dbReference type="Pfam" id="PF12702"/>
    </source>
</evidence>
<dbReference type="EMBL" id="ADMC01000034">
    <property type="protein sequence ID" value="EHP45103.1"/>
    <property type="molecule type" value="Genomic_DNA"/>
</dbReference>
<accession>H1DL12</accession>
<proteinExistence type="predicted"/>
<reference evidence="2 3" key="1">
    <citation type="submission" date="2012-01" db="EMBL/GenBank/DDBJ databases">
        <title>The Genome Sequence of Odoribacter laneus YIT 12061.</title>
        <authorList>
            <consortium name="The Broad Institute Genome Sequencing Platform"/>
            <person name="Earl A."/>
            <person name="Ward D."/>
            <person name="Feldgarden M."/>
            <person name="Gevers D."/>
            <person name="Morotomi M."/>
            <person name="Young S.K."/>
            <person name="Zeng Q."/>
            <person name="Gargeya S."/>
            <person name="Fitzgerald M."/>
            <person name="Haas B."/>
            <person name="Abouelleil A."/>
            <person name="Alvarado L."/>
            <person name="Arachchi H.M."/>
            <person name="Berlin A."/>
            <person name="Chapman S.B."/>
            <person name="Gearin G."/>
            <person name="Goldberg J."/>
            <person name="Griggs A."/>
            <person name="Gujja S."/>
            <person name="Hansen M."/>
            <person name="Heiman D."/>
            <person name="Howarth C."/>
            <person name="Larimer J."/>
            <person name="Lui A."/>
            <person name="MacDonald P.J.P."/>
            <person name="McCowen C."/>
            <person name="Montmayeur A."/>
            <person name="Murphy C."/>
            <person name="Neiman D."/>
            <person name="Pearson M."/>
            <person name="Priest M."/>
            <person name="Roberts A."/>
            <person name="Saif S."/>
            <person name="Shea T."/>
            <person name="Sisk P."/>
            <person name="Stolte C."/>
            <person name="Sykes S."/>
            <person name="Wortman J."/>
            <person name="Nusbaum C."/>
            <person name="Birren B."/>
        </authorList>
    </citation>
    <scope>NUCLEOTIDE SEQUENCE [LARGE SCALE GENOMIC DNA]</scope>
    <source>
        <strain evidence="2 3">YIT 12061</strain>
    </source>
</reference>
<evidence type="ECO:0000313" key="2">
    <source>
        <dbReference type="EMBL" id="EHP45103.1"/>
    </source>
</evidence>
<evidence type="ECO:0000313" key="3">
    <source>
        <dbReference type="Proteomes" id="UP000004892"/>
    </source>
</evidence>
<comment type="caution">
    <text evidence="2">The sequence shown here is derived from an EMBL/GenBank/DDBJ whole genome shotgun (WGS) entry which is preliminary data.</text>
</comment>
<keyword evidence="3" id="KW-1185">Reference proteome</keyword>
<organism evidence="2 3">
    <name type="scientific">Odoribacter laneus YIT 12061</name>
    <dbReference type="NCBI Taxonomy" id="742817"/>
    <lineage>
        <taxon>Bacteria</taxon>
        <taxon>Pseudomonadati</taxon>
        <taxon>Bacteroidota</taxon>
        <taxon>Bacteroidia</taxon>
        <taxon>Bacteroidales</taxon>
        <taxon>Odoribacteraceae</taxon>
        <taxon>Odoribacter</taxon>
    </lineage>
</organism>
<sequence length="194" mass="21026">MKKGKLLLGIIGVIFLWSACQTHKEQSLKGVITEASMNTLMIKTAGGDVVTISTADAEKVVKEGILLGDTATIYYAEKPEGGIIRATKIIVVPGQRECPEIIGTWLEAVKGMPGVMQGIRIENGGIAESVNMATLVYEHWQKEGNKLLLKGKSLGNGQTIIFTDTLHIETLSADSLILSAGGYTIRYHRETENR</sequence>
<dbReference type="HOGENOM" id="CLU_120935_0_0_10"/>
<dbReference type="Gene3D" id="2.40.128.280">
    <property type="match status" value="1"/>
</dbReference>
<gene>
    <name evidence="2" type="ORF">HMPREF9449_02948</name>
</gene>
<dbReference type="RefSeq" id="WP_009138091.1">
    <property type="nucleotide sequence ID" value="NZ_JH594598.1"/>
</dbReference>